<dbReference type="InterPro" id="IPR053939">
    <property type="entry name" value="UTP25_C"/>
</dbReference>
<comment type="function">
    <text evidence="8">Component of the ribosomal small subunit processome for the biogenesis of ribosomes, functions in pre-ribosomal RNA (pre-rRNA) processing. Essential for embryonic development in part through the regulation of p53 pathway. Controls the expansion growth of digestive organs and liver. Also involved in the sympathetic neuronal development. Mediates, with CAPN3, the proteasome-independent degradation of p53/TP53.</text>
</comment>
<evidence type="ECO:0000313" key="14">
    <source>
        <dbReference type="Proteomes" id="UP000562322"/>
    </source>
</evidence>
<keyword evidence="3" id="KW-0217">Developmental protein</keyword>
<dbReference type="GO" id="GO:0032040">
    <property type="term" value="C:small-subunit processome"/>
    <property type="evidence" value="ECO:0007669"/>
    <property type="project" value="TreeGrafter"/>
</dbReference>
<dbReference type="PANTHER" id="PTHR12933:SF0">
    <property type="entry name" value="U3 SMALL NUCLEOLAR RNA-ASSOCIATED PROTEIN 25 HOMOLOG"/>
    <property type="match status" value="1"/>
</dbReference>
<comment type="subunit">
    <text evidence="9">Interacts with CAPN3; the interaction is required for CAPN3 translocation to the nucleolus.</text>
</comment>
<dbReference type="GO" id="GO:0019843">
    <property type="term" value="F:rRNA binding"/>
    <property type="evidence" value="ECO:0007669"/>
    <property type="project" value="TreeGrafter"/>
</dbReference>
<feature type="domain" description="UTP25 NTP hydrolase-like" evidence="12">
    <location>
        <begin position="104"/>
        <end position="371"/>
    </location>
</feature>
<feature type="domain" description="UTP25 C-terminal" evidence="11">
    <location>
        <begin position="381"/>
        <end position="565"/>
    </location>
</feature>
<dbReference type="InterPro" id="IPR027417">
    <property type="entry name" value="P-loop_NTPase"/>
</dbReference>
<comment type="caution">
    <text evidence="13">The sequence shown here is derived from an EMBL/GenBank/DDBJ whole genome shotgun (WGS) entry which is preliminary data.</text>
</comment>
<sequence>TDPFKQHMDKELEEKEVKKISALCRTSSQIKWPRLGQLTFSSTLEKPTPLKPDKEFDVKQLYLHKPLESTWPKVNKDFLPSANKPHDPSFTPLQRELFYIMNAYRDLFYPERNALRNGEEIRHAYCLHALNHVLKANAQVLSNNARKRDQKPGADSDEYRDQGLTRPKVLMVVPFRECALRIVRVLIGLLEVNDKRKIDVSNKKRFNGEFGSDPQEKPLNLKRPEDYEAIFAGNIDDHFRIGIAILQKSMRLYAPFYSSDIIIASPLGMRTIIGTEGEKKRDFDFLSSIEVLIIDQADVYLMQNWEHVLHLMKHMNLLPLDSHGVDFSRVRMLNLNNWSKFYRQTLLFSALQDPQINAIFNKHCFNYVGQVAVRNVPRSGSISHVVVQLPHVFRRIEAENLTSVTNTRFQFFIDKVLPEYRDAIMSHTLIFVPSYFDYVRLRNYFKKEELNFAPICEYSTTASVCRARMSFLKGDKQFLLFTERFHFYKRYTIKGIRNLIFYELPTHSHFYSEICNMMTATGSGADATWTCTVLYSKYDAQKLAAVVGIDRTAQMLQSKKNVHLFVTGEN</sequence>
<comment type="subcellular location">
    <subcellularLocation>
        <location evidence="1">Nucleus</location>
        <location evidence="1">Nucleolus</location>
    </subcellularLocation>
</comment>
<evidence type="ECO:0000256" key="5">
    <source>
        <dbReference type="ARBA" id="ARBA00023242"/>
    </source>
</evidence>
<dbReference type="Pfam" id="PF06862">
    <property type="entry name" value="Utp25_C"/>
    <property type="match status" value="1"/>
</dbReference>
<gene>
    <name evidence="13" type="primary">Diexf</name>
    <name evidence="13" type="ORF">ALELAT_R04300</name>
</gene>
<comment type="similarity">
    <text evidence="2">Belongs to the UTP25 family.</text>
</comment>
<evidence type="ECO:0000256" key="2">
    <source>
        <dbReference type="ARBA" id="ARBA00009223"/>
    </source>
</evidence>
<dbReference type="OrthoDB" id="10264378at2759"/>
<proteinExistence type="inferred from homology"/>
<dbReference type="FunFam" id="3.40.50.300:FF:000962">
    <property type="entry name" value="digestive organ expansion factor homolog"/>
    <property type="match status" value="1"/>
</dbReference>
<organism evidence="13 14">
    <name type="scientific">Alectura lathami</name>
    <name type="common">Australian brush turkey</name>
    <dbReference type="NCBI Taxonomy" id="81907"/>
    <lineage>
        <taxon>Eukaryota</taxon>
        <taxon>Metazoa</taxon>
        <taxon>Chordata</taxon>
        <taxon>Craniata</taxon>
        <taxon>Vertebrata</taxon>
        <taxon>Euteleostomi</taxon>
        <taxon>Archelosauria</taxon>
        <taxon>Archosauria</taxon>
        <taxon>Dinosauria</taxon>
        <taxon>Saurischia</taxon>
        <taxon>Theropoda</taxon>
        <taxon>Coelurosauria</taxon>
        <taxon>Aves</taxon>
        <taxon>Neognathae</taxon>
        <taxon>Galloanserae</taxon>
        <taxon>Galliformes</taxon>
        <taxon>Megapodiidae</taxon>
        <taxon>Alectura</taxon>
    </lineage>
</organism>
<evidence type="ECO:0000256" key="8">
    <source>
        <dbReference type="ARBA" id="ARBA00055734"/>
    </source>
</evidence>
<dbReference type="AlphaFoldDB" id="A0A7L0W7C4"/>
<evidence type="ECO:0000256" key="7">
    <source>
        <dbReference type="ARBA" id="ARBA00032325"/>
    </source>
</evidence>
<dbReference type="Pfam" id="PF22916">
    <property type="entry name" value="UTP25_NTPase-like"/>
    <property type="match status" value="1"/>
</dbReference>
<dbReference type="PANTHER" id="PTHR12933">
    <property type="entry name" value="ORF PROTEIN-RELATED"/>
    <property type="match status" value="1"/>
</dbReference>
<keyword evidence="4" id="KW-0597">Phosphoprotein</keyword>
<dbReference type="InterPro" id="IPR053940">
    <property type="entry name" value="UTP25_NTPase-like"/>
</dbReference>
<evidence type="ECO:0000259" key="12">
    <source>
        <dbReference type="Pfam" id="PF22916"/>
    </source>
</evidence>
<evidence type="ECO:0000256" key="9">
    <source>
        <dbReference type="ARBA" id="ARBA00064888"/>
    </source>
</evidence>
<evidence type="ECO:0000256" key="1">
    <source>
        <dbReference type="ARBA" id="ARBA00004604"/>
    </source>
</evidence>
<dbReference type="EMBL" id="VXAV01003932">
    <property type="protein sequence ID" value="NXL87017.1"/>
    <property type="molecule type" value="Genomic_DNA"/>
</dbReference>
<dbReference type="GO" id="GO:0034511">
    <property type="term" value="F:U3 snoRNA binding"/>
    <property type="evidence" value="ECO:0007669"/>
    <property type="project" value="InterPro"/>
</dbReference>
<keyword evidence="14" id="KW-1185">Reference proteome</keyword>
<dbReference type="GO" id="GO:0000462">
    <property type="term" value="P:maturation of SSU-rRNA from tricistronic rRNA transcript (SSU-rRNA, 5.8S rRNA, LSU-rRNA)"/>
    <property type="evidence" value="ECO:0007669"/>
    <property type="project" value="TreeGrafter"/>
</dbReference>
<evidence type="ECO:0000313" key="13">
    <source>
        <dbReference type="EMBL" id="NXL87017.1"/>
    </source>
</evidence>
<evidence type="ECO:0000256" key="6">
    <source>
        <dbReference type="ARBA" id="ARBA00024421"/>
    </source>
</evidence>
<evidence type="ECO:0000259" key="11">
    <source>
        <dbReference type="Pfam" id="PF06862"/>
    </source>
</evidence>
<reference evidence="13 14" key="1">
    <citation type="submission" date="2019-09" db="EMBL/GenBank/DDBJ databases">
        <title>Bird 10,000 Genomes (B10K) Project - Family phase.</title>
        <authorList>
            <person name="Zhang G."/>
        </authorList>
    </citation>
    <scope>NUCLEOTIDE SEQUENCE [LARGE SCALE GENOMIC DNA]</scope>
    <source>
        <strain evidence="13">B10K-DU-001-39</strain>
        <tissue evidence="13">Muscle</tissue>
    </source>
</reference>
<evidence type="ECO:0000256" key="10">
    <source>
        <dbReference type="ARBA" id="ARBA00076595"/>
    </source>
</evidence>
<evidence type="ECO:0000256" key="4">
    <source>
        <dbReference type="ARBA" id="ARBA00022553"/>
    </source>
</evidence>
<evidence type="ECO:0000256" key="3">
    <source>
        <dbReference type="ARBA" id="ARBA00022473"/>
    </source>
</evidence>
<dbReference type="SUPFAM" id="SSF52540">
    <property type="entry name" value="P-loop containing nucleoside triphosphate hydrolases"/>
    <property type="match status" value="1"/>
</dbReference>
<name>A0A7L0W7C4_ALELA</name>
<feature type="non-terminal residue" evidence="13">
    <location>
        <position position="570"/>
    </location>
</feature>
<accession>A0A7L0W7C4</accession>
<dbReference type="Proteomes" id="UP000562322">
    <property type="component" value="Unassembled WGS sequence"/>
</dbReference>
<protein>
    <recommendedName>
        <fullName evidence="6">U3 small nucleolar RNA-associated protein 25 homolog</fullName>
    </recommendedName>
    <alternativeName>
        <fullName evidence="10">Digestive organ expansion factor homolog</fullName>
    </alternativeName>
    <alternativeName>
        <fullName evidence="7">UTP25 small subunit processor component</fullName>
    </alternativeName>
</protein>
<feature type="non-terminal residue" evidence="13">
    <location>
        <position position="1"/>
    </location>
</feature>
<keyword evidence="5" id="KW-0539">Nucleus</keyword>
<dbReference type="Gene3D" id="3.40.50.300">
    <property type="entry name" value="P-loop containing nucleotide triphosphate hydrolases"/>
    <property type="match status" value="1"/>
</dbReference>
<dbReference type="InterPro" id="IPR010678">
    <property type="entry name" value="UTP25"/>
</dbReference>